<organism evidence="1 2">
    <name type="scientific">Lachnotalea glycerini</name>
    <dbReference type="NCBI Taxonomy" id="1763509"/>
    <lineage>
        <taxon>Bacteria</taxon>
        <taxon>Bacillati</taxon>
        <taxon>Bacillota</taxon>
        <taxon>Clostridia</taxon>
        <taxon>Lachnospirales</taxon>
        <taxon>Lachnospiraceae</taxon>
        <taxon>Lachnotalea</taxon>
    </lineage>
</organism>
<proteinExistence type="predicted"/>
<keyword evidence="2" id="KW-1185">Reference proteome</keyword>
<evidence type="ECO:0000313" key="2">
    <source>
        <dbReference type="Proteomes" id="UP000216411"/>
    </source>
</evidence>
<dbReference type="RefSeq" id="WP_094379248.1">
    <property type="nucleotide sequence ID" value="NZ_NOKA02000025.1"/>
</dbReference>
<comment type="caution">
    <text evidence="1">The sequence shown here is derived from an EMBL/GenBank/DDBJ whole genome shotgun (WGS) entry which is preliminary data.</text>
</comment>
<gene>
    <name evidence="1" type="ORF">CG710_012310</name>
</gene>
<sequence>MKCNITDLSNYANAILRGNYDASIHSVYNKTINLIFGKKLLAIQVSRSPLSPISLITNITENELFSMHIDHSDQVNILSDGLKINSHFFVFKKAQIHDLELKTVLTTLELNNLKKQITTMISASENLGGFEAISNNSPLVEVTPMLKVAKSHMNACLNLLNKQCYDDAAKEIVKLIGLGIGLTPSGDDFLCGLLAGMHLLKRTAASIAFEAAVQKKVYQSLKKTNDISAAFLEATLNNNYSYAVKMLTTNVSYQDIYQAFCSIGHSSGIDTLCGIQFVLDSFVK</sequence>
<evidence type="ECO:0000313" key="1">
    <source>
        <dbReference type="EMBL" id="RDY30943.1"/>
    </source>
</evidence>
<name>A0A371JDY9_9FIRM</name>
<dbReference type="EMBL" id="NOKA02000025">
    <property type="protein sequence ID" value="RDY30943.1"/>
    <property type="molecule type" value="Genomic_DNA"/>
</dbReference>
<accession>A0A371JDY9</accession>
<dbReference type="Proteomes" id="UP000216411">
    <property type="component" value="Unassembled WGS sequence"/>
</dbReference>
<reference evidence="1 2" key="1">
    <citation type="journal article" date="2017" name="Genome Announc.">
        <title>Draft Genome Sequence of a Sporulating and Motile Strain of Lachnotalea glycerini Isolated from Water in Quebec City, Canada.</title>
        <authorList>
            <person name="Maheux A.F."/>
            <person name="Boudreau D.K."/>
            <person name="Berube E."/>
            <person name="Boissinot M."/>
            <person name="Raymond F."/>
            <person name="Brodeur S."/>
            <person name="Corbeil J."/>
            <person name="Isabel S."/>
            <person name="Omar R.F."/>
            <person name="Bergeron M.G."/>
        </authorList>
    </citation>
    <scope>NUCLEOTIDE SEQUENCE [LARGE SCALE GENOMIC DNA]</scope>
    <source>
        <strain evidence="1 2">CCRI-19302</strain>
    </source>
</reference>
<dbReference type="InterPro" id="IPR021530">
    <property type="entry name" value="AllH-like"/>
</dbReference>
<protein>
    <submittedName>
        <fullName evidence="1">DUF2877 domain-containing protein</fullName>
    </submittedName>
</protein>
<dbReference type="Pfam" id="PF11392">
    <property type="entry name" value="AllH"/>
    <property type="match status" value="1"/>
</dbReference>
<dbReference type="AlphaFoldDB" id="A0A371JDY9"/>
<dbReference type="OrthoDB" id="4933449at2"/>